<dbReference type="Proteomes" id="UP000886667">
    <property type="component" value="Unassembled WGS sequence"/>
</dbReference>
<dbReference type="PANTHER" id="PTHR30469:SF15">
    <property type="entry name" value="HLYD FAMILY OF SECRETION PROTEINS"/>
    <property type="match status" value="1"/>
</dbReference>
<dbReference type="GO" id="GO:0015562">
    <property type="term" value="F:efflux transmembrane transporter activity"/>
    <property type="evidence" value="ECO:0007669"/>
    <property type="project" value="TreeGrafter"/>
</dbReference>
<dbReference type="NCBIfam" id="TIGR01730">
    <property type="entry name" value="RND_mfp"/>
    <property type="match status" value="1"/>
</dbReference>
<evidence type="ECO:0000256" key="1">
    <source>
        <dbReference type="ARBA" id="ARBA00009477"/>
    </source>
</evidence>
<keyword evidence="2" id="KW-0175">Coiled coil</keyword>
<sequence length="332" mass="37478">MRLLSILISLLCLLPASSRIVANPLVEARVAVQNETQSGFTRAHSRVTLSAEESGRVESVNGDVGDRVDAETPFACLDNTYLKLELRTNQAEQQALQVDMAYYRKEVTRYSKLVKKNSSSESQLDSAQRNLDKTRNQLKTLSIAEKILKEREERLCISVPQGWQIIKRFVEPGQWVNGGEPVVEVGDYSRLVVPFALSATEFRALMQQQEQGLSVNLPDYQLVLPVQLIRLSPAFDERSRKIHFELQLNEGLPTHRGGMRVELSLTIPTRSGAVVVPKQALQQRYEQYWMRRPDGSEIPVVYLGRVNGSDGDWVRVTSPQIKPGDQFQMIGE</sequence>
<organism evidence="4 5">
    <name type="scientific">Candidatus Thiodiazotropha taylori</name>
    <dbReference type="NCBI Taxonomy" id="2792791"/>
    <lineage>
        <taxon>Bacteria</taxon>
        <taxon>Pseudomonadati</taxon>
        <taxon>Pseudomonadota</taxon>
        <taxon>Gammaproteobacteria</taxon>
        <taxon>Chromatiales</taxon>
        <taxon>Sedimenticolaceae</taxon>
        <taxon>Candidatus Thiodiazotropha</taxon>
    </lineage>
</organism>
<proteinExistence type="inferred from homology"/>
<dbReference type="SUPFAM" id="SSF111369">
    <property type="entry name" value="HlyD-like secretion proteins"/>
    <property type="match status" value="1"/>
</dbReference>
<evidence type="ECO:0000313" key="5">
    <source>
        <dbReference type="Proteomes" id="UP000886667"/>
    </source>
</evidence>
<feature type="signal peptide" evidence="3">
    <location>
        <begin position="1"/>
        <end position="22"/>
    </location>
</feature>
<feature type="chain" id="PRO_5038429599" evidence="3">
    <location>
        <begin position="23"/>
        <end position="332"/>
    </location>
</feature>
<dbReference type="InterPro" id="IPR006143">
    <property type="entry name" value="RND_pump_MFP"/>
</dbReference>
<evidence type="ECO:0000256" key="3">
    <source>
        <dbReference type="SAM" id="SignalP"/>
    </source>
</evidence>
<gene>
    <name evidence="4" type="ORF">JAZ07_11805</name>
</gene>
<comment type="caution">
    <text evidence="4">The sequence shown here is derived from an EMBL/GenBank/DDBJ whole genome shotgun (WGS) entry which is preliminary data.</text>
</comment>
<reference evidence="4" key="1">
    <citation type="journal article" date="2021" name="Proc. Natl. Acad. Sci. U.S.A.">
        <title>Global biogeography of chemosynthetic symbionts reveals both localized and globally distributed symbiont groups. .</title>
        <authorList>
            <person name="Osvatic J.T."/>
            <person name="Wilkins L.G.E."/>
            <person name="Leibrecht L."/>
            <person name="Leray M."/>
            <person name="Zauner S."/>
            <person name="Polzin J."/>
            <person name="Camacho Y."/>
            <person name="Gros O."/>
            <person name="van Gils J.A."/>
            <person name="Eisen J.A."/>
            <person name="Petersen J.M."/>
            <person name="Yuen B."/>
        </authorList>
    </citation>
    <scope>NUCLEOTIDE SEQUENCE</scope>
    <source>
        <strain evidence="4">MAGclacostrist064TRANS</strain>
    </source>
</reference>
<evidence type="ECO:0000256" key="2">
    <source>
        <dbReference type="SAM" id="Coils"/>
    </source>
</evidence>
<dbReference type="PANTHER" id="PTHR30469">
    <property type="entry name" value="MULTIDRUG RESISTANCE PROTEIN MDTA"/>
    <property type="match status" value="1"/>
</dbReference>
<name>A0A9E4N558_9GAMM</name>
<accession>A0A9E4N558</accession>
<comment type="similarity">
    <text evidence="1">Belongs to the membrane fusion protein (MFP) (TC 8.A.1) family.</text>
</comment>
<dbReference type="EMBL" id="JAEPCM010000411">
    <property type="protein sequence ID" value="MCG7947018.1"/>
    <property type="molecule type" value="Genomic_DNA"/>
</dbReference>
<dbReference type="Gene3D" id="2.40.30.170">
    <property type="match status" value="1"/>
</dbReference>
<evidence type="ECO:0000313" key="4">
    <source>
        <dbReference type="EMBL" id="MCG7947018.1"/>
    </source>
</evidence>
<protein>
    <submittedName>
        <fullName evidence="4">Efflux RND transporter periplasmic adaptor subunit</fullName>
    </submittedName>
</protein>
<feature type="coiled-coil region" evidence="2">
    <location>
        <begin position="110"/>
        <end position="151"/>
    </location>
</feature>
<dbReference type="GO" id="GO:1990281">
    <property type="term" value="C:efflux pump complex"/>
    <property type="evidence" value="ECO:0007669"/>
    <property type="project" value="TreeGrafter"/>
</dbReference>
<dbReference type="Gene3D" id="2.40.50.100">
    <property type="match status" value="1"/>
</dbReference>
<dbReference type="Gene3D" id="1.10.287.470">
    <property type="entry name" value="Helix hairpin bin"/>
    <property type="match status" value="1"/>
</dbReference>
<dbReference type="AlphaFoldDB" id="A0A9E4N558"/>
<keyword evidence="3" id="KW-0732">Signal</keyword>